<evidence type="ECO:0000256" key="3">
    <source>
        <dbReference type="PIRSR" id="PIRSR000705-3"/>
    </source>
</evidence>
<dbReference type="SUPFAM" id="SSF52540">
    <property type="entry name" value="P-loop containing nucleoside triphosphate hydrolases"/>
    <property type="match status" value="1"/>
</dbReference>
<evidence type="ECO:0000259" key="4">
    <source>
        <dbReference type="Pfam" id="PF01712"/>
    </source>
</evidence>
<keyword evidence="6" id="KW-1185">Reference proteome</keyword>
<dbReference type="GO" id="GO:0019136">
    <property type="term" value="F:deoxynucleoside kinase activity"/>
    <property type="evidence" value="ECO:0007669"/>
    <property type="project" value="InterPro"/>
</dbReference>
<feature type="binding site" evidence="3">
    <location>
        <begin position="139"/>
        <end position="143"/>
    </location>
    <ligand>
        <name>ATP</name>
        <dbReference type="ChEBI" id="CHEBI:30616"/>
    </ligand>
</feature>
<feature type="domain" description="Deoxynucleoside kinase" evidence="4">
    <location>
        <begin position="7"/>
        <end position="199"/>
    </location>
</feature>
<dbReference type="RefSeq" id="WP_131918697.1">
    <property type="nucleotide sequence ID" value="NZ_JAOQNU010000007.1"/>
</dbReference>
<accession>A0A4R2RPC8</accession>
<evidence type="ECO:0000256" key="1">
    <source>
        <dbReference type="ARBA" id="ARBA00007420"/>
    </source>
</evidence>
<dbReference type="OrthoDB" id="9776634at2"/>
<reference evidence="5 6" key="1">
    <citation type="submission" date="2019-03" db="EMBL/GenBank/DDBJ databases">
        <title>Genomic Encyclopedia of Type Strains, Phase IV (KMG-IV): sequencing the most valuable type-strain genomes for metagenomic binning, comparative biology and taxonomic classification.</title>
        <authorList>
            <person name="Goeker M."/>
        </authorList>
    </citation>
    <scope>NUCLEOTIDE SEQUENCE [LARGE SCALE GENOMIC DNA]</scope>
    <source>
        <strain evidence="5 6">DSM 11170</strain>
    </source>
</reference>
<dbReference type="Proteomes" id="UP000294813">
    <property type="component" value="Unassembled WGS sequence"/>
</dbReference>
<dbReference type="EMBL" id="SLXT01000007">
    <property type="protein sequence ID" value="TCP64954.1"/>
    <property type="molecule type" value="Genomic_DNA"/>
</dbReference>
<keyword evidence="5" id="KW-0418">Kinase</keyword>
<dbReference type="InterPro" id="IPR027417">
    <property type="entry name" value="P-loop_NTPase"/>
</dbReference>
<dbReference type="AlphaFoldDB" id="A0A4R2RPC8"/>
<dbReference type="InterPro" id="IPR031314">
    <property type="entry name" value="DNK_dom"/>
</dbReference>
<keyword evidence="3" id="KW-0547">Nucleotide-binding</keyword>
<sequence length="204" mass="23922">MSKGVSLVIDGMTGVGKTSLMDILVEKIEITPYREIFRDENDLLGKFFTQGNRWCFPMQVSFLNNRFNQYQEACTMTNALMDRSIFSDPIFADFYHRTGAMEPEEYFVYRSLFRTLVETLEPPKLVVYLDVSADEALRRIRMRGRADELQMPESYWRDLHSVYTEYYDNYQLSPLLRIDVSACDFVNDVKDRAAIVRQIVERLG</sequence>
<dbReference type="PANTHER" id="PTHR10513">
    <property type="entry name" value="DEOXYNUCLEOSIDE KINASE"/>
    <property type="match status" value="1"/>
</dbReference>
<keyword evidence="5" id="KW-0808">Transferase</keyword>
<dbReference type="GO" id="GO:0005737">
    <property type="term" value="C:cytoplasm"/>
    <property type="evidence" value="ECO:0007669"/>
    <property type="project" value="TreeGrafter"/>
</dbReference>
<protein>
    <submittedName>
        <fullName evidence="5">Deoxyadenosine/deoxycytidine kinase</fullName>
    </submittedName>
</protein>
<feature type="binding site" evidence="3">
    <location>
        <begin position="11"/>
        <end position="19"/>
    </location>
    <ligand>
        <name>ATP</name>
        <dbReference type="ChEBI" id="CHEBI:30616"/>
    </ligand>
</feature>
<dbReference type="PANTHER" id="PTHR10513:SF35">
    <property type="entry name" value="DEOXYADENOSINE KINASE"/>
    <property type="match status" value="1"/>
</dbReference>
<evidence type="ECO:0000313" key="6">
    <source>
        <dbReference type="Proteomes" id="UP000294813"/>
    </source>
</evidence>
<dbReference type="Pfam" id="PF01712">
    <property type="entry name" value="dNK"/>
    <property type="match status" value="1"/>
</dbReference>
<feature type="active site" description="Proton acceptor" evidence="2">
    <location>
        <position position="82"/>
    </location>
</feature>
<dbReference type="CDD" id="cd01673">
    <property type="entry name" value="dNK"/>
    <property type="match status" value="1"/>
</dbReference>
<dbReference type="InterPro" id="IPR002624">
    <property type="entry name" value="DCK/DGK"/>
</dbReference>
<dbReference type="InterPro" id="IPR050566">
    <property type="entry name" value="Deoxyribonucleoside_kinase"/>
</dbReference>
<dbReference type="Gene3D" id="3.40.50.300">
    <property type="entry name" value="P-loop containing nucleotide triphosphate hydrolases"/>
    <property type="match status" value="1"/>
</dbReference>
<gene>
    <name evidence="5" type="ORF">EDD73_10724</name>
</gene>
<comment type="caution">
    <text evidence="5">The sequence shown here is derived from an EMBL/GenBank/DDBJ whole genome shotgun (WGS) entry which is preliminary data.</text>
</comment>
<dbReference type="PIRSF" id="PIRSF000705">
    <property type="entry name" value="DNK"/>
    <property type="match status" value="1"/>
</dbReference>
<evidence type="ECO:0000313" key="5">
    <source>
        <dbReference type="EMBL" id="TCP64954.1"/>
    </source>
</evidence>
<evidence type="ECO:0000256" key="2">
    <source>
        <dbReference type="PIRSR" id="PIRSR000705-1"/>
    </source>
</evidence>
<keyword evidence="3" id="KW-0067">ATP-binding</keyword>
<proteinExistence type="inferred from homology"/>
<dbReference type="GO" id="GO:0005524">
    <property type="term" value="F:ATP binding"/>
    <property type="evidence" value="ECO:0007669"/>
    <property type="project" value="UniProtKB-KW"/>
</dbReference>
<organism evidence="5 6">
    <name type="scientific">Heliophilum fasciatum</name>
    <dbReference type="NCBI Taxonomy" id="35700"/>
    <lineage>
        <taxon>Bacteria</taxon>
        <taxon>Bacillati</taxon>
        <taxon>Bacillota</taxon>
        <taxon>Clostridia</taxon>
        <taxon>Eubacteriales</taxon>
        <taxon>Heliobacteriaceae</taxon>
        <taxon>Heliophilum</taxon>
    </lineage>
</organism>
<name>A0A4R2RPC8_9FIRM</name>
<comment type="similarity">
    <text evidence="1">Belongs to the DCK/DGK family.</text>
</comment>